<sequence>MLLIFIKRIIHVTVSIGIVCAIIKDDTIGVEKIISEADKLLYCAKNHGRNKVFSCEL</sequence>
<accession>A0A399IUV0</accession>
<dbReference type="AlphaFoldDB" id="A0A399IUV0"/>
<evidence type="ECO:0000259" key="1">
    <source>
        <dbReference type="Pfam" id="PF00990"/>
    </source>
</evidence>
<dbReference type="SUPFAM" id="SSF55073">
    <property type="entry name" value="Nucleotide cyclase"/>
    <property type="match status" value="1"/>
</dbReference>
<feature type="domain" description="GGDEF" evidence="1">
    <location>
        <begin position="9"/>
        <end position="51"/>
    </location>
</feature>
<evidence type="ECO:0000313" key="2">
    <source>
        <dbReference type="EMBL" id="RII36831.1"/>
    </source>
</evidence>
<gene>
    <name evidence="2" type="ORF">D2A34_04785</name>
</gene>
<evidence type="ECO:0000313" key="3">
    <source>
        <dbReference type="Proteomes" id="UP000265930"/>
    </source>
</evidence>
<proteinExistence type="predicted"/>
<dbReference type="Proteomes" id="UP000265930">
    <property type="component" value="Unassembled WGS sequence"/>
</dbReference>
<dbReference type="RefSeq" id="WP_119365969.1">
    <property type="nucleotide sequence ID" value="NZ_QXDJ01000001.1"/>
</dbReference>
<reference evidence="2 3" key="1">
    <citation type="submission" date="2018-08" db="EMBL/GenBank/DDBJ databases">
        <title>Genome of Clostridium chromiireducens C1, DSM12136.</title>
        <authorList>
            <person name="Xing M."/>
            <person name="Wei Y."/>
            <person name="Ang E.L."/>
            <person name="Zhao H."/>
            <person name="Zhang Y."/>
        </authorList>
    </citation>
    <scope>NUCLEOTIDE SEQUENCE [LARGE SCALE GENOMIC DNA]</scope>
    <source>
        <strain evidence="2 3">C1</strain>
    </source>
</reference>
<dbReference type="Pfam" id="PF00990">
    <property type="entry name" value="GGDEF"/>
    <property type="match status" value="1"/>
</dbReference>
<dbReference type="InterPro" id="IPR000160">
    <property type="entry name" value="GGDEF_dom"/>
</dbReference>
<comment type="caution">
    <text evidence="2">The sequence shown here is derived from an EMBL/GenBank/DDBJ whole genome shotgun (WGS) entry which is preliminary data.</text>
</comment>
<dbReference type="InterPro" id="IPR029787">
    <property type="entry name" value="Nucleotide_cyclase"/>
</dbReference>
<organism evidence="2 3">
    <name type="scientific">Clostridium chromiireducens</name>
    <dbReference type="NCBI Taxonomy" id="225345"/>
    <lineage>
        <taxon>Bacteria</taxon>
        <taxon>Bacillati</taxon>
        <taxon>Bacillota</taxon>
        <taxon>Clostridia</taxon>
        <taxon>Eubacteriales</taxon>
        <taxon>Clostridiaceae</taxon>
        <taxon>Clostridium</taxon>
    </lineage>
</organism>
<protein>
    <submittedName>
        <fullName evidence="2">Diguanylate cyclase</fullName>
    </submittedName>
</protein>
<name>A0A399IUV0_9CLOT</name>
<dbReference type="InterPro" id="IPR043128">
    <property type="entry name" value="Rev_trsase/Diguanyl_cyclase"/>
</dbReference>
<dbReference type="EMBL" id="QXDJ01000001">
    <property type="protein sequence ID" value="RII36831.1"/>
    <property type="molecule type" value="Genomic_DNA"/>
</dbReference>
<dbReference type="Gene3D" id="3.30.70.270">
    <property type="match status" value="1"/>
</dbReference>